<dbReference type="AlphaFoldDB" id="L7VQB8"/>
<reference evidence="1" key="1">
    <citation type="submission" date="2012-09" db="EMBL/GenBank/DDBJ databases">
        <title>Metagenomic Characterization of a Microbial Community in Wastewater Detects High Levels of Antibiotic Resistance.</title>
        <authorList>
            <person name="Abrams M."/>
            <person name="Caldwell A."/>
            <person name="Vandaei E."/>
            <person name="Lee W."/>
            <person name="Perrott J."/>
            <person name="Khan S.Y."/>
            <person name="Ta J."/>
            <person name="Romero D."/>
            <person name="Nguyen V."/>
            <person name="Pourmand N."/>
            <person name="Ouverney C.C."/>
        </authorList>
    </citation>
    <scope>NUCLEOTIDE SEQUENCE</scope>
</reference>
<accession>L7VQB8</accession>
<proteinExistence type="predicted"/>
<protein>
    <submittedName>
        <fullName evidence="1">Uncharacterized protein</fullName>
    </submittedName>
</protein>
<sequence>MIKVGHVGFPESADLWIPPYFRPPDLMDRRYTITHRDRTIRCDEADTRGIAPFARLYPAGIKQFFLEKLTAGELEEIESTAISEGESNAPSISSEEATEPYTSSLKLEAQAAIKYARKLPKATSLQSSLVALSRAMNLVFDDHGEITDTEIREQMFDVIFQGFIHQTPSYVVPETFDADSPEGDAAIRAVLTAFLKVAIPLAAREGVDTPETRLDAFNSDSSLELDEFFGWMEHLKPLKD</sequence>
<organism evidence="1">
    <name type="scientific">uncultured bacterium A1Q1_fos_2067</name>
    <dbReference type="NCBI Taxonomy" id="1256560"/>
    <lineage>
        <taxon>Bacteria</taxon>
        <taxon>environmental samples</taxon>
    </lineage>
</organism>
<name>L7VQB8_9BACT</name>
<dbReference type="EMBL" id="JX649862">
    <property type="protein sequence ID" value="AGC71097.1"/>
    <property type="molecule type" value="Genomic_DNA"/>
</dbReference>
<evidence type="ECO:0000313" key="1">
    <source>
        <dbReference type="EMBL" id="AGC71097.1"/>
    </source>
</evidence>